<name>A0A841E5U8_9ACTN</name>
<organism evidence="2 3">
    <name type="scientific">Streptomonospora salina</name>
    <dbReference type="NCBI Taxonomy" id="104205"/>
    <lineage>
        <taxon>Bacteria</taxon>
        <taxon>Bacillati</taxon>
        <taxon>Actinomycetota</taxon>
        <taxon>Actinomycetes</taxon>
        <taxon>Streptosporangiales</taxon>
        <taxon>Nocardiopsidaceae</taxon>
        <taxon>Streptomonospora</taxon>
    </lineage>
</organism>
<proteinExistence type="predicted"/>
<feature type="transmembrane region" description="Helical" evidence="1">
    <location>
        <begin position="34"/>
        <end position="56"/>
    </location>
</feature>
<keyword evidence="1" id="KW-0472">Membrane</keyword>
<dbReference type="EMBL" id="JACHLY010000001">
    <property type="protein sequence ID" value="MBB5998386.1"/>
    <property type="molecule type" value="Genomic_DNA"/>
</dbReference>
<feature type="transmembrane region" description="Helical" evidence="1">
    <location>
        <begin position="68"/>
        <end position="90"/>
    </location>
</feature>
<keyword evidence="1" id="KW-0812">Transmembrane</keyword>
<comment type="caution">
    <text evidence="2">The sequence shown here is derived from an EMBL/GenBank/DDBJ whole genome shotgun (WGS) entry which is preliminary data.</text>
</comment>
<protein>
    <submittedName>
        <fullName evidence="2">Uncharacterized protein</fullName>
    </submittedName>
</protein>
<accession>A0A841E5U8</accession>
<dbReference type="AlphaFoldDB" id="A0A841E5U8"/>
<feature type="transmembrane region" description="Helical" evidence="1">
    <location>
        <begin position="102"/>
        <end position="122"/>
    </location>
</feature>
<dbReference type="Proteomes" id="UP000578077">
    <property type="component" value="Unassembled WGS sequence"/>
</dbReference>
<keyword evidence="3" id="KW-1185">Reference proteome</keyword>
<reference evidence="2 3" key="1">
    <citation type="submission" date="2020-08" db="EMBL/GenBank/DDBJ databases">
        <title>Sequencing the genomes of 1000 actinobacteria strains.</title>
        <authorList>
            <person name="Klenk H.-P."/>
        </authorList>
    </citation>
    <scope>NUCLEOTIDE SEQUENCE [LARGE SCALE GENOMIC DNA]</scope>
    <source>
        <strain evidence="2 3">DSM 44593</strain>
    </source>
</reference>
<feature type="transmembrane region" description="Helical" evidence="1">
    <location>
        <begin position="7"/>
        <end position="28"/>
    </location>
</feature>
<keyword evidence="1" id="KW-1133">Transmembrane helix</keyword>
<dbReference type="RefSeq" id="WP_184634585.1">
    <property type="nucleotide sequence ID" value="NZ_BAABKT010000014.1"/>
</dbReference>
<evidence type="ECO:0000313" key="3">
    <source>
        <dbReference type="Proteomes" id="UP000578077"/>
    </source>
</evidence>
<evidence type="ECO:0000313" key="2">
    <source>
        <dbReference type="EMBL" id="MBB5998386.1"/>
    </source>
</evidence>
<evidence type="ECO:0000256" key="1">
    <source>
        <dbReference type="SAM" id="Phobius"/>
    </source>
</evidence>
<sequence length="137" mass="14396">MKWLRNGFIVLLMASGVYLLAGDMYSYAGGAEVVFTDVGAGLGVLAGGIMISNSYLRYAGNRRVRAAWMAGAVIMIAVGVIFFAFVSLRFESVDLEGEYLDGAVGLAAGVISPIMAGVVVGMNSRVRHSPRSSPTPT</sequence>
<gene>
    <name evidence="2" type="ORF">HNR25_002137</name>
</gene>